<evidence type="ECO:0000259" key="9">
    <source>
        <dbReference type="PROSITE" id="PS51755"/>
    </source>
</evidence>
<dbReference type="PANTHER" id="PTHR35807">
    <property type="entry name" value="TRANSCRIPTIONAL REGULATOR REDD-RELATED"/>
    <property type="match status" value="1"/>
</dbReference>
<keyword evidence="11" id="KW-1185">Reference proteome</keyword>
<evidence type="ECO:0000256" key="3">
    <source>
        <dbReference type="ARBA" id="ARBA00023015"/>
    </source>
</evidence>
<evidence type="ECO:0000256" key="2">
    <source>
        <dbReference type="ARBA" id="ARBA00023012"/>
    </source>
</evidence>
<reference evidence="10 11" key="1">
    <citation type="journal article" date="2010" name="ChemBioChem">
        <title>Cloning and characterization of the biosynthetic gene cluster of 16-membered macrolide antibiotic FD-891: involvement of a dual functional cytochrome P450 monooxygenase catalyzing epoxidation and hydroxylation.</title>
        <authorList>
            <person name="Kudo F."/>
            <person name="Motegi A."/>
            <person name="Mizoue K."/>
            <person name="Eguchi T."/>
        </authorList>
    </citation>
    <scope>NUCLEOTIDE SEQUENCE [LARGE SCALE GENOMIC DNA]</scope>
    <source>
        <strain evidence="10 11">A-8890</strain>
    </source>
</reference>
<keyword evidence="5" id="KW-0804">Transcription</keyword>
<dbReference type="SMART" id="SM01043">
    <property type="entry name" value="BTAD"/>
    <property type="match status" value="1"/>
</dbReference>
<organism evidence="10 11">
    <name type="scientific">Streptomyces graminofaciens</name>
    <dbReference type="NCBI Taxonomy" id="68212"/>
    <lineage>
        <taxon>Bacteria</taxon>
        <taxon>Bacillati</taxon>
        <taxon>Actinomycetota</taxon>
        <taxon>Actinomycetes</taxon>
        <taxon>Kitasatosporales</taxon>
        <taxon>Streptomycetaceae</taxon>
        <taxon>Streptomyces</taxon>
    </lineage>
</organism>
<dbReference type="Pfam" id="PF03704">
    <property type="entry name" value="BTAD"/>
    <property type="match status" value="1"/>
</dbReference>
<dbReference type="InterPro" id="IPR051677">
    <property type="entry name" value="AfsR-DnrI-RedD_regulator"/>
</dbReference>
<keyword evidence="7" id="KW-0175">Coiled coil</keyword>
<accession>A0ABN5VGE9</accession>
<dbReference type="PANTHER" id="PTHR35807:SF1">
    <property type="entry name" value="TRANSCRIPTIONAL REGULATOR REDD"/>
    <property type="match status" value="1"/>
</dbReference>
<evidence type="ECO:0000313" key="10">
    <source>
        <dbReference type="EMBL" id="BBC32419.1"/>
    </source>
</evidence>
<evidence type="ECO:0000256" key="6">
    <source>
        <dbReference type="PROSITE-ProRule" id="PRU01091"/>
    </source>
</evidence>
<sequence>MQFRVLGPPGIYDDVRQRSVQLSSPKQRVLLGALLVRAGAPVPTDELIFELWGNNAPDKAGNALQAHVSRLRQQLIEVEPARASCPRLVARGQGYLLQARPEELDSVQFRLQVARAGRQLEADPRTASVLLRRALGLWRGPALEGGSHGPLCVAAAARLEEERLLALEDLCDATLSLGQHRQVVDQLEQLVAAHPLRKRFRDQLVLSLQRCGRQGEARAVKDMAGHRRSAEHGGTGAPVGRPGNVRLLSDAAHGRTGLLAAEHTLTEPPVGRPGDREPDGRPGVAPGVAAGVAPGGVPGHELLRLRRRVEELTSQQDELRSEVRRLMALMEERTLSQSRDSA</sequence>
<evidence type="ECO:0000256" key="7">
    <source>
        <dbReference type="SAM" id="Coils"/>
    </source>
</evidence>
<dbReference type="SMART" id="SM00862">
    <property type="entry name" value="Trans_reg_C"/>
    <property type="match status" value="1"/>
</dbReference>
<keyword evidence="2" id="KW-0902">Two-component regulatory system</keyword>
<keyword evidence="4 6" id="KW-0238">DNA-binding</keyword>
<evidence type="ECO:0000256" key="4">
    <source>
        <dbReference type="ARBA" id="ARBA00023125"/>
    </source>
</evidence>
<evidence type="ECO:0000256" key="5">
    <source>
        <dbReference type="ARBA" id="ARBA00023163"/>
    </source>
</evidence>
<dbReference type="PROSITE" id="PS51755">
    <property type="entry name" value="OMPR_PHOB"/>
    <property type="match status" value="1"/>
</dbReference>
<comment type="similarity">
    <text evidence="1">Belongs to the AfsR/DnrI/RedD regulatory family.</text>
</comment>
<dbReference type="InterPro" id="IPR005158">
    <property type="entry name" value="BTAD"/>
</dbReference>
<dbReference type="InterPro" id="IPR036388">
    <property type="entry name" value="WH-like_DNA-bd_sf"/>
</dbReference>
<dbReference type="Gene3D" id="1.10.10.10">
    <property type="entry name" value="Winged helix-like DNA-binding domain superfamily/Winged helix DNA-binding domain"/>
    <property type="match status" value="1"/>
</dbReference>
<dbReference type="InterPro" id="IPR001867">
    <property type="entry name" value="OmpR/PhoB-type_DNA-bd"/>
</dbReference>
<dbReference type="EMBL" id="AP018448">
    <property type="protein sequence ID" value="BBC32419.1"/>
    <property type="molecule type" value="Genomic_DNA"/>
</dbReference>
<dbReference type="Proteomes" id="UP001321542">
    <property type="component" value="Chromosome"/>
</dbReference>
<evidence type="ECO:0000313" key="11">
    <source>
        <dbReference type="Proteomes" id="UP001321542"/>
    </source>
</evidence>
<proteinExistence type="inferred from homology"/>
<feature type="region of interest" description="Disordered" evidence="8">
    <location>
        <begin position="223"/>
        <end position="244"/>
    </location>
</feature>
<reference evidence="10 11" key="2">
    <citation type="journal article" date="2023" name="ChemBioChem">
        <title>Acyltransferase Domain Exchange between Two Independent Type I Polyketide Synthases in the Same Producer Strain of Macrolide Antibiotics.</title>
        <authorList>
            <person name="Kudo F."/>
            <person name="Kishikawa K."/>
            <person name="Tsuboi K."/>
            <person name="Kido T."/>
            <person name="Usui T."/>
            <person name="Hashimoto J."/>
            <person name="Shin-Ya K."/>
            <person name="Miyanaga A."/>
            <person name="Eguchi T."/>
        </authorList>
    </citation>
    <scope>NUCLEOTIDE SEQUENCE [LARGE SCALE GENOMIC DNA]</scope>
    <source>
        <strain evidence="10 11">A-8890</strain>
    </source>
</reference>
<evidence type="ECO:0000256" key="8">
    <source>
        <dbReference type="SAM" id="MobiDB-lite"/>
    </source>
</evidence>
<feature type="DNA-binding region" description="OmpR/PhoB-type" evidence="6">
    <location>
        <begin position="1"/>
        <end position="99"/>
    </location>
</feature>
<dbReference type="RefSeq" id="WP_286251545.1">
    <property type="nucleotide sequence ID" value="NZ_AP018448.1"/>
</dbReference>
<feature type="coiled-coil region" evidence="7">
    <location>
        <begin position="302"/>
        <end position="332"/>
    </location>
</feature>
<dbReference type="Pfam" id="PF00486">
    <property type="entry name" value="Trans_reg_C"/>
    <property type="match status" value="1"/>
</dbReference>
<dbReference type="Gene3D" id="1.25.40.10">
    <property type="entry name" value="Tetratricopeptide repeat domain"/>
    <property type="match status" value="1"/>
</dbReference>
<protein>
    <recommendedName>
        <fullName evidence="9">OmpR/PhoB-type domain-containing protein</fullName>
    </recommendedName>
</protein>
<name>A0ABN5VGE9_9ACTN</name>
<dbReference type="InterPro" id="IPR011990">
    <property type="entry name" value="TPR-like_helical_dom_sf"/>
</dbReference>
<dbReference type="SUPFAM" id="SSF46894">
    <property type="entry name" value="C-terminal effector domain of the bipartite response regulators"/>
    <property type="match status" value="1"/>
</dbReference>
<feature type="region of interest" description="Disordered" evidence="8">
    <location>
        <begin position="263"/>
        <end position="298"/>
    </location>
</feature>
<dbReference type="InterPro" id="IPR016032">
    <property type="entry name" value="Sig_transdc_resp-reg_C-effctor"/>
</dbReference>
<gene>
    <name evidence="10" type="ORF">SGFS_037130</name>
</gene>
<feature type="domain" description="OmpR/PhoB-type" evidence="9">
    <location>
        <begin position="1"/>
        <end position="99"/>
    </location>
</feature>
<feature type="compositionally biased region" description="Low complexity" evidence="8">
    <location>
        <begin position="282"/>
        <end position="292"/>
    </location>
</feature>
<evidence type="ECO:0000256" key="1">
    <source>
        <dbReference type="ARBA" id="ARBA00005820"/>
    </source>
</evidence>
<keyword evidence="3" id="KW-0805">Transcription regulation</keyword>
<dbReference type="SUPFAM" id="SSF48452">
    <property type="entry name" value="TPR-like"/>
    <property type="match status" value="1"/>
</dbReference>